<dbReference type="PANTHER" id="PTHR43023:SF6">
    <property type="entry name" value="INTERMEMBRANE PHOSPHOLIPID TRANSPORT SYSTEM ATP-BINDING PROTEIN MLAF"/>
    <property type="match status" value="1"/>
</dbReference>
<dbReference type="Proteomes" id="UP000807825">
    <property type="component" value="Unassembled WGS sequence"/>
</dbReference>
<dbReference type="PROSITE" id="PS00211">
    <property type="entry name" value="ABC_TRANSPORTER_1"/>
    <property type="match status" value="1"/>
</dbReference>
<sequence length="192" mass="21648">EVLIDGEDIVPLRESELNRIRRRFGVLFQDSALFDFLTVGENVAFPIREHLKLSDKEIQDIVLEKLASVGLLGEEDKTPEQLSGGMRKRVALARALALDPDIVFFDEPTSGLDPVTSTVIFNLIVKTHYERPVTYVLVSHDVKRALEFSQEVMMLYKGRIMAQGTPSQVKRDPDHPILRFMNGAFGAAILNR</sequence>
<dbReference type="PROSITE" id="PS50893">
    <property type="entry name" value="ABC_TRANSPORTER_2"/>
    <property type="match status" value="1"/>
</dbReference>
<dbReference type="EMBL" id="JACRDE010000467">
    <property type="protein sequence ID" value="MBI5251356.1"/>
    <property type="molecule type" value="Genomic_DNA"/>
</dbReference>
<dbReference type="GO" id="GO:0005524">
    <property type="term" value="F:ATP binding"/>
    <property type="evidence" value="ECO:0007669"/>
    <property type="project" value="UniProtKB-KW"/>
</dbReference>
<dbReference type="Pfam" id="PF00005">
    <property type="entry name" value="ABC_tran"/>
    <property type="match status" value="1"/>
</dbReference>
<dbReference type="AlphaFoldDB" id="A0A9D6Z7Q9"/>
<dbReference type="GO" id="GO:0016887">
    <property type="term" value="F:ATP hydrolysis activity"/>
    <property type="evidence" value="ECO:0007669"/>
    <property type="project" value="InterPro"/>
</dbReference>
<feature type="non-terminal residue" evidence="5">
    <location>
        <position position="1"/>
    </location>
</feature>
<evidence type="ECO:0000256" key="3">
    <source>
        <dbReference type="ARBA" id="ARBA00022840"/>
    </source>
</evidence>
<dbReference type="InterPro" id="IPR017871">
    <property type="entry name" value="ABC_transporter-like_CS"/>
</dbReference>
<dbReference type="PANTHER" id="PTHR43023">
    <property type="entry name" value="PROTEIN TRIGALACTOSYLDIACYLGLYCEROL 3, CHLOROPLASTIC"/>
    <property type="match status" value="1"/>
</dbReference>
<accession>A0A9D6Z7Q9</accession>
<dbReference type="Gene3D" id="3.40.50.300">
    <property type="entry name" value="P-loop containing nucleotide triphosphate hydrolases"/>
    <property type="match status" value="1"/>
</dbReference>
<evidence type="ECO:0000313" key="5">
    <source>
        <dbReference type="EMBL" id="MBI5251356.1"/>
    </source>
</evidence>
<name>A0A9D6Z7Q9_9BACT</name>
<feature type="domain" description="ABC transporter" evidence="4">
    <location>
        <begin position="4"/>
        <end position="182"/>
    </location>
</feature>
<keyword evidence="3 5" id="KW-0067">ATP-binding</keyword>
<evidence type="ECO:0000256" key="1">
    <source>
        <dbReference type="ARBA" id="ARBA00022448"/>
    </source>
</evidence>
<keyword evidence="1" id="KW-0813">Transport</keyword>
<proteinExistence type="predicted"/>
<evidence type="ECO:0000313" key="6">
    <source>
        <dbReference type="Proteomes" id="UP000807825"/>
    </source>
</evidence>
<dbReference type="InterPro" id="IPR003439">
    <property type="entry name" value="ABC_transporter-like_ATP-bd"/>
</dbReference>
<dbReference type="SUPFAM" id="SSF52540">
    <property type="entry name" value="P-loop containing nucleoside triphosphate hydrolases"/>
    <property type="match status" value="1"/>
</dbReference>
<gene>
    <name evidence="5" type="ORF">HY912_17850</name>
</gene>
<protein>
    <submittedName>
        <fullName evidence="5">ATP-binding cassette domain-containing protein</fullName>
    </submittedName>
</protein>
<evidence type="ECO:0000259" key="4">
    <source>
        <dbReference type="PROSITE" id="PS50893"/>
    </source>
</evidence>
<dbReference type="InterPro" id="IPR027417">
    <property type="entry name" value="P-loop_NTPase"/>
</dbReference>
<reference evidence="5" key="1">
    <citation type="submission" date="2020-07" db="EMBL/GenBank/DDBJ databases">
        <title>Huge and variable diversity of episymbiotic CPR bacteria and DPANN archaea in groundwater ecosystems.</title>
        <authorList>
            <person name="He C.Y."/>
            <person name="Keren R."/>
            <person name="Whittaker M."/>
            <person name="Farag I.F."/>
            <person name="Doudna J."/>
            <person name="Cate J.H.D."/>
            <person name="Banfield J.F."/>
        </authorList>
    </citation>
    <scope>NUCLEOTIDE SEQUENCE</scope>
    <source>
        <strain evidence="5">NC_groundwater_1664_Pr3_B-0.1um_52_9</strain>
    </source>
</reference>
<comment type="caution">
    <text evidence="5">The sequence shown here is derived from an EMBL/GenBank/DDBJ whole genome shotgun (WGS) entry which is preliminary data.</text>
</comment>
<evidence type="ECO:0000256" key="2">
    <source>
        <dbReference type="ARBA" id="ARBA00022741"/>
    </source>
</evidence>
<organism evidence="5 6">
    <name type="scientific">Desulfomonile tiedjei</name>
    <dbReference type="NCBI Taxonomy" id="2358"/>
    <lineage>
        <taxon>Bacteria</taxon>
        <taxon>Pseudomonadati</taxon>
        <taxon>Thermodesulfobacteriota</taxon>
        <taxon>Desulfomonilia</taxon>
        <taxon>Desulfomonilales</taxon>
        <taxon>Desulfomonilaceae</taxon>
        <taxon>Desulfomonile</taxon>
    </lineage>
</organism>
<keyword evidence="2" id="KW-0547">Nucleotide-binding</keyword>